<dbReference type="CDD" id="cd13545">
    <property type="entry name" value="PBP2_TbpA"/>
    <property type="match status" value="1"/>
</dbReference>
<organism evidence="5">
    <name type="scientific">bioreactor metagenome</name>
    <dbReference type="NCBI Taxonomy" id="1076179"/>
    <lineage>
        <taxon>unclassified sequences</taxon>
        <taxon>metagenomes</taxon>
        <taxon>ecological metagenomes</taxon>
    </lineage>
</organism>
<dbReference type="Gene3D" id="3.40.190.10">
    <property type="entry name" value="Periplasmic binding protein-like II"/>
    <property type="match status" value="2"/>
</dbReference>
<proteinExistence type="predicted"/>
<keyword evidence="4" id="KW-0574">Periplasm</keyword>
<evidence type="ECO:0000256" key="3">
    <source>
        <dbReference type="ARBA" id="ARBA00022729"/>
    </source>
</evidence>
<dbReference type="GO" id="GO:0030975">
    <property type="term" value="F:thiamine binding"/>
    <property type="evidence" value="ECO:0007669"/>
    <property type="project" value="InterPro"/>
</dbReference>
<evidence type="ECO:0000313" key="5">
    <source>
        <dbReference type="EMBL" id="MPM43964.1"/>
    </source>
</evidence>
<evidence type="ECO:0000256" key="2">
    <source>
        <dbReference type="ARBA" id="ARBA00022448"/>
    </source>
</evidence>
<dbReference type="GO" id="GO:0015888">
    <property type="term" value="P:thiamine transport"/>
    <property type="evidence" value="ECO:0007669"/>
    <property type="project" value="InterPro"/>
</dbReference>
<comment type="caution">
    <text evidence="5">The sequence shown here is derived from an EMBL/GenBank/DDBJ whole genome shotgun (WGS) entry which is preliminary data.</text>
</comment>
<comment type="subcellular location">
    <subcellularLocation>
        <location evidence="1">Periplasm</location>
    </subcellularLocation>
</comment>
<evidence type="ECO:0000256" key="4">
    <source>
        <dbReference type="ARBA" id="ARBA00022764"/>
    </source>
</evidence>
<dbReference type="NCBIfam" id="TIGR01254">
    <property type="entry name" value="sfuA"/>
    <property type="match status" value="1"/>
</dbReference>
<dbReference type="GO" id="GO:0030976">
    <property type="term" value="F:thiamine pyrophosphate binding"/>
    <property type="evidence" value="ECO:0007669"/>
    <property type="project" value="TreeGrafter"/>
</dbReference>
<accession>A0A645A2D6</accession>
<dbReference type="PANTHER" id="PTHR30006:SF3">
    <property type="entry name" value="THIAMINE-BINDING PERIPLASMIC PROTEIN"/>
    <property type="match status" value="1"/>
</dbReference>
<keyword evidence="2" id="KW-0813">Transport</keyword>
<evidence type="ECO:0000256" key="1">
    <source>
        <dbReference type="ARBA" id="ARBA00004418"/>
    </source>
</evidence>
<dbReference type="SUPFAM" id="SSF53850">
    <property type="entry name" value="Periplasmic binding protein-like II"/>
    <property type="match status" value="1"/>
</dbReference>
<dbReference type="PANTHER" id="PTHR30006">
    <property type="entry name" value="THIAMINE-BINDING PERIPLASMIC PROTEIN-RELATED"/>
    <property type="match status" value="1"/>
</dbReference>
<name>A0A645A2D6_9ZZZZ</name>
<gene>
    <name evidence="5" type="primary">thiB_4</name>
    <name evidence="5" type="ORF">SDC9_90642</name>
</gene>
<dbReference type="GO" id="GO:0030288">
    <property type="term" value="C:outer membrane-bounded periplasmic space"/>
    <property type="evidence" value="ECO:0007669"/>
    <property type="project" value="TreeGrafter"/>
</dbReference>
<keyword evidence="3" id="KW-0732">Signal</keyword>
<dbReference type="Pfam" id="PF13343">
    <property type="entry name" value="SBP_bac_6"/>
    <property type="match status" value="1"/>
</dbReference>
<protein>
    <submittedName>
        <fullName evidence="5">Thiamine-binding periplasmic protein</fullName>
    </submittedName>
</protein>
<dbReference type="AlphaFoldDB" id="A0A645A2D6"/>
<reference evidence="5" key="1">
    <citation type="submission" date="2019-08" db="EMBL/GenBank/DDBJ databases">
        <authorList>
            <person name="Kucharzyk K."/>
            <person name="Murdoch R.W."/>
            <person name="Higgins S."/>
            <person name="Loffler F."/>
        </authorList>
    </citation>
    <scope>NUCLEOTIDE SEQUENCE</scope>
</reference>
<dbReference type="InterPro" id="IPR005948">
    <property type="entry name" value="ThiB-like"/>
</dbReference>
<sequence>MKKHQFVCVMVAILTLIFPLFAKGSQEKPSELVVYAYDAFCGDWGPGPALVEEFEKQSGIKVNLVSAGDAVEMMTKVISEKENPWADVVIGITDDMAQKVYDAKLLDPYKSPMLETIPAFLQFDAQHRLLPFDYGNFAFVVDTERMSEKERPTSLASLTESKYKGKVILIDPRTSSVGLGLLLWTIEAFGEDNYLAWWKSMKENALTITDGWSSAYGLFTEGEAPLVLSYSTSPVYHVTYEDTTRYQTLLFSEGHSTTIEGVGLLASSKKKAEAKQFIDFLLSDAQLGIALANSMYPVNATIELPAAFDWAPKPQKSLSMSSEILAKNLDRWLTEWTQVMSR</sequence>
<dbReference type="EMBL" id="VSSQ01010303">
    <property type="protein sequence ID" value="MPM43964.1"/>
    <property type="molecule type" value="Genomic_DNA"/>
</dbReference>